<gene>
    <name evidence="1" type="ORF">DFR76_102826</name>
</gene>
<sequence length="117" mass="12076">MTSPEWDTDMANDLACPSCHGQDCVQSIPGLQATGVSTVHGTDNFFGVGISPSGLVPFLDATLMEQAHRTALTGALVFEPGHVPTARPLLLGSLLVIPSLAIGAATLTNVKTHLGID</sequence>
<dbReference type="AlphaFoldDB" id="A0A370ICH0"/>
<protein>
    <submittedName>
        <fullName evidence="1">Uncharacterized protein</fullName>
    </submittedName>
</protein>
<evidence type="ECO:0000313" key="1">
    <source>
        <dbReference type="EMBL" id="RDI68425.1"/>
    </source>
</evidence>
<name>A0A370ICH0_9NOCA</name>
<organism evidence="1 2">
    <name type="scientific">Nocardia pseudobrasiliensis</name>
    <dbReference type="NCBI Taxonomy" id="45979"/>
    <lineage>
        <taxon>Bacteria</taxon>
        <taxon>Bacillati</taxon>
        <taxon>Actinomycetota</taxon>
        <taxon>Actinomycetes</taxon>
        <taxon>Mycobacteriales</taxon>
        <taxon>Nocardiaceae</taxon>
        <taxon>Nocardia</taxon>
    </lineage>
</organism>
<accession>A0A370ICH0</accession>
<evidence type="ECO:0000313" key="2">
    <source>
        <dbReference type="Proteomes" id="UP000254869"/>
    </source>
</evidence>
<dbReference type="EMBL" id="QQBC01000002">
    <property type="protein sequence ID" value="RDI68425.1"/>
    <property type="molecule type" value="Genomic_DNA"/>
</dbReference>
<proteinExistence type="predicted"/>
<reference evidence="1 2" key="1">
    <citation type="submission" date="2018-07" db="EMBL/GenBank/DDBJ databases">
        <title>Genomic Encyclopedia of Type Strains, Phase IV (KMG-IV): sequencing the most valuable type-strain genomes for metagenomic binning, comparative biology and taxonomic classification.</title>
        <authorList>
            <person name="Goeker M."/>
        </authorList>
    </citation>
    <scope>NUCLEOTIDE SEQUENCE [LARGE SCALE GENOMIC DNA]</scope>
    <source>
        <strain evidence="1 2">DSM 44290</strain>
    </source>
</reference>
<dbReference type="Proteomes" id="UP000254869">
    <property type="component" value="Unassembled WGS sequence"/>
</dbReference>
<comment type="caution">
    <text evidence="1">The sequence shown here is derived from an EMBL/GenBank/DDBJ whole genome shotgun (WGS) entry which is preliminary data.</text>
</comment>
<keyword evidence="2" id="KW-1185">Reference proteome</keyword>